<gene>
    <name evidence="12" type="ORF">FJTKL_03356</name>
</gene>
<sequence length="197" mass="22319">MDRTDIWFPFSDSTLPTAVTRRCRSEFLRTQDAVLSKFFRLELGIGPRNQESGKEHAHSGQDELLPFKVVANLGGGAHGVVEKVVSTVSHREYARKLFRKPDIGKTEVRTFVNELKILKRLSHEHCVELIGSYSDPKYFALIMTPVADCDLEKFYRLASANEDGMSLLRGFLGCLAGTLDYLHKQKVIHQDIKPQNI</sequence>
<comment type="caution">
    <text evidence="12">The sequence shown here is derived from an EMBL/GenBank/DDBJ whole genome shotgun (WGS) entry which is preliminary data.</text>
</comment>
<dbReference type="InterPro" id="IPR017441">
    <property type="entry name" value="Protein_kinase_ATP_BS"/>
</dbReference>
<comment type="catalytic activity">
    <reaction evidence="8">
        <text>L-threonyl-[protein] + ATP = O-phospho-L-threonyl-[protein] + ADP + H(+)</text>
        <dbReference type="Rhea" id="RHEA:46608"/>
        <dbReference type="Rhea" id="RHEA-COMP:11060"/>
        <dbReference type="Rhea" id="RHEA-COMP:11605"/>
        <dbReference type="ChEBI" id="CHEBI:15378"/>
        <dbReference type="ChEBI" id="CHEBI:30013"/>
        <dbReference type="ChEBI" id="CHEBI:30616"/>
        <dbReference type="ChEBI" id="CHEBI:61977"/>
        <dbReference type="ChEBI" id="CHEBI:456216"/>
        <dbReference type="EC" id="2.7.12.2"/>
    </reaction>
</comment>
<keyword evidence="1" id="KW-0808">Transferase</keyword>
<dbReference type="PROSITE" id="PS00107">
    <property type="entry name" value="PROTEIN_KINASE_ATP"/>
    <property type="match status" value="1"/>
</dbReference>
<comment type="catalytic activity">
    <reaction evidence="9">
        <text>L-tyrosyl-[protein] + ATP = O-phospho-L-tyrosyl-[protein] + ADP + H(+)</text>
        <dbReference type="Rhea" id="RHEA:10596"/>
        <dbReference type="Rhea" id="RHEA-COMP:10136"/>
        <dbReference type="Rhea" id="RHEA-COMP:20101"/>
        <dbReference type="ChEBI" id="CHEBI:15378"/>
        <dbReference type="ChEBI" id="CHEBI:30616"/>
        <dbReference type="ChEBI" id="CHEBI:46858"/>
        <dbReference type="ChEBI" id="CHEBI:61978"/>
        <dbReference type="ChEBI" id="CHEBI:456216"/>
        <dbReference type="EC" id="2.7.12.2"/>
    </reaction>
</comment>
<feature type="binding site" evidence="10">
    <location>
        <position position="96"/>
    </location>
    <ligand>
        <name>ATP</name>
        <dbReference type="ChEBI" id="CHEBI:30616"/>
    </ligand>
</feature>
<evidence type="ECO:0000256" key="1">
    <source>
        <dbReference type="ARBA" id="ARBA00022679"/>
    </source>
</evidence>
<comment type="catalytic activity">
    <reaction evidence="7">
        <text>L-seryl-[protein] + ATP = O-phospho-L-seryl-[protein] + ADP + H(+)</text>
        <dbReference type="Rhea" id="RHEA:17989"/>
        <dbReference type="Rhea" id="RHEA-COMP:9863"/>
        <dbReference type="Rhea" id="RHEA-COMP:11604"/>
        <dbReference type="ChEBI" id="CHEBI:15378"/>
        <dbReference type="ChEBI" id="CHEBI:29999"/>
        <dbReference type="ChEBI" id="CHEBI:30616"/>
        <dbReference type="ChEBI" id="CHEBI:83421"/>
        <dbReference type="ChEBI" id="CHEBI:456216"/>
        <dbReference type="EC" id="2.7.12.2"/>
    </reaction>
</comment>
<evidence type="ECO:0000313" key="13">
    <source>
        <dbReference type="Proteomes" id="UP001600888"/>
    </source>
</evidence>
<evidence type="ECO:0000256" key="8">
    <source>
        <dbReference type="ARBA" id="ARBA00049299"/>
    </source>
</evidence>
<keyword evidence="3" id="KW-0418">Kinase</keyword>
<keyword evidence="2 10" id="KW-0547">Nucleotide-binding</keyword>
<dbReference type="PANTHER" id="PTHR48013">
    <property type="entry name" value="DUAL SPECIFICITY MITOGEN-ACTIVATED PROTEIN KINASE KINASE 5-RELATED"/>
    <property type="match status" value="1"/>
</dbReference>
<evidence type="ECO:0000259" key="11">
    <source>
        <dbReference type="PROSITE" id="PS50011"/>
    </source>
</evidence>
<keyword evidence="4 10" id="KW-0067">ATP-binding</keyword>
<dbReference type="InterPro" id="IPR000719">
    <property type="entry name" value="Prot_kinase_dom"/>
</dbReference>
<comment type="similarity">
    <text evidence="5">Belongs to the protein kinase superfamily. STE Ser/Thr protein kinase family. MAP kinase kinase subfamily.</text>
</comment>
<dbReference type="PANTHER" id="PTHR48013:SF9">
    <property type="entry name" value="DUAL SPECIFICITY MITOGEN-ACTIVATED PROTEIN KINASE KINASE 5"/>
    <property type="match status" value="1"/>
</dbReference>
<proteinExistence type="inferred from homology"/>
<dbReference type="Gene3D" id="1.10.510.10">
    <property type="entry name" value="Transferase(Phosphotransferase) domain 1"/>
    <property type="match status" value="1"/>
</dbReference>
<keyword evidence="13" id="KW-1185">Reference proteome</keyword>
<name>A0ABR4F1V1_9PEZI</name>
<evidence type="ECO:0000256" key="10">
    <source>
        <dbReference type="PROSITE-ProRule" id="PRU10141"/>
    </source>
</evidence>
<dbReference type="CDD" id="cd00180">
    <property type="entry name" value="PKc"/>
    <property type="match status" value="1"/>
</dbReference>
<evidence type="ECO:0000256" key="6">
    <source>
        <dbReference type="ARBA" id="ARBA00038999"/>
    </source>
</evidence>
<dbReference type="Proteomes" id="UP001600888">
    <property type="component" value="Unassembled WGS sequence"/>
</dbReference>
<dbReference type="SUPFAM" id="SSF56112">
    <property type="entry name" value="Protein kinase-like (PK-like)"/>
    <property type="match status" value="1"/>
</dbReference>
<dbReference type="InterPro" id="IPR011009">
    <property type="entry name" value="Kinase-like_dom_sf"/>
</dbReference>
<accession>A0ABR4F1V1</accession>
<evidence type="ECO:0000256" key="5">
    <source>
        <dbReference type="ARBA" id="ARBA00038035"/>
    </source>
</evidence>
<dbReference type="EMBL" id="JBAWTH010000015">
    <property type="protein sequence ID" value="KAL2288666.1"/>
    <property type="molecule type" value="Genomic_DNA"/>
</dbReference>
<evidence type="ECO:0000256" key="3">
    <source>
        <dbReference type="ARBA" id="ARBA00022777"/>
    </source>
</evidence>
<evidence type="ECO:0000256" key="7">
    <source>
        <dbReference type="ARBA" id="ARBA00049014"/>
    </source>
</evidence>
<feature type="domain" description="Protein kinase" evidence="11">
    <location>
        <begin position="67"/>
        <end position="197"/>
    </location>
</feature>
<dbReference type="PROSITE" id="PS50011">
    <property type="entry name" value="PROTEIN_KINASE_DOM"/>
    <property type="match status" value="1"/>
</dbReference>
<organism evidence="12 13">
    <name type="scientific">Diaporthe vaccinii</name>
    <dbReference type="NCBI Taxonomy" id="105482"/>
    <lineage>
        <taxon>Eukaryota</taxon>
        <taxon>Fungi</taxon>
        <taxon>Dikarya</taxon>
        <taxon>Ascomycota</taxon>
        <taxon>Pezizomycotina</taxon>
        <taxon>Sordariomycetes</taxon>
        <taxon>Sordariomycetidae</taxon>
        <taxon>Diaporthales</taxon>
        <taxon>Diaporthaceae</taxon>
        <taxon>Diaporthe</taxon>
        <taxon>Diaporthe eres species complex</taxon>
    </lineage>
</organism>
<dbReference type="EC" id="2.7.12.2" evidence="6"/>
<evidence type="ECO:0000256" key="4">
    <source>
        <dbReference type="ARBA" id="ARBA00022840"/>
    </source>
</evidence>
<dbReference type="SMART" id="SM00220">
    <property type="entry name" value="S_TKc"/>
    <property type="match status" value="1"/>
</dbReference>
<dbReference type="Pfam" id="PF00069">
    <property type="entry name" value="Pkinase"/>
    <property type="match status" value="1"/>
</dbReference>
<evidence type="ECO:0000313" key="12">
    <source>
        <dbReference type="EMBL" id="KAL2288666.1"/>
    </source>
</evidence>
<reference evidence="12 13" key="1">
    <citation type="submission" date="2024-03" db="EMBL/GenBank/DDBJ databases">
        <title>A high-quality draft genome sequence of Diaporthe vaccinii, a causative agent of upright dieback and viscid rot disease in cranberry plants.</title>
        <authorList>
            <person name="Sarrasin M."/>
            <person name="Lang B.F."/>
            <person name="Burger G."/>
        </authorList>
    </citation>
    <scope>NUCLEOTIDE SEQUENCE [LARGE SCALE GENOMIC DNA]</scope>
    <source>
        <strain evidence="12 13">IS7</strain>
    </source>
</reference>
<evidence type="ECO:0000256" key="9">
    <source>
        <dbReference type="ARBA" id="ARBA00051693"/>
    </source>
</evidence>
<protein>
    <recommendedName>
        <fullName evidence="6">mitogen-activated protein kinase kinase</fullName>
        <ecNumber evidence="6">2.7.12.2</ecNumber>
    </recommendedName>
</protein>
<evidence type="ECO:0000256" key="2">
    <source>
        <dbReference type="ARBA" id="ARBA00022741"/>
    </source>
</evidence>